<gene>
    <name evidence="2" type="ORF">FAD_0426</name>
    <name evidence="3" type="ORF">HLB00_04980</name>
</gene>
<dbReference type="Proteomes" id="UP000192050">
    <property type="component" value="Chromosome"/>
</dbReference>
<dbReference type="InterPro" id="IPR012341">
    <property type="entry name" value="6hp_glycosidase-like_sf"/>
</dbReference>
<dbReference type="KEGG" id="fai:FAD_0426"/>
<evidence type="ECO:0000259" key="1">
    <source>
        <dbReference type="Pfam" id="PF03190"/>
    </source>
</evidence>
<protein>
    <submittedName>
        <fullName evidence="3">Thioredoxin domain-containing protein</fullName>
    </submittedName>
    <submittedName>
        <fullName evidence="2">Thymidylate kinase</fullName>
    </submittedName>
</protein>
<reference evidence="3 5" key="2">
    <citation type="submission" date="2020-05" db="EMBL/GenBank/DDBJ databases">
        <authorList>
            <person name="Zhang R."/>
        </authorList>
    </citation>
    <scope>NUCLEOTIDE SEQUENCE [LARGE SCALE GENOMIC DNA]</scope>
    <source>
        <strain evidence="3 5">DSM 28986</strain>
    </source>
</reference>
<dbReference type="RefSeq" id="WP_009887482.1">
    <property type="nucleotide sequence ID" value="NZ_CP015363.1"/>
</dbReference>
<feature type="domain" description="Spermatogenesis-associated protein 20-like TRX" evidence="1">
    <location>
        <begin position="2"/>
        <end position="162"/>
    </location>
</feature>
<dbReference type="OrthoDB" id="28016at2157"/>
<proteinExistence type="predicted"/>
<dbReference type="Pfam" id="PF03190">
    <property type="entry name" value="Thioredox_DsbH"/>
    <property type="match status" value="1"/>
</dbReference>
<keyword evidence="2" id="KW-0808">Transferase</keyword>
<reference evidence="2 4" key="1">
    <citation type="submission" date="2011-10" db="EMBL/GenBank/DDBJ databases">
        <title>Metabolic and evolutionary patterns in the extreme acidophile Ferroplasma acidiphilum.</title>
        <authorList>
            <person name="Golyshina O.V."/>
            <person name="Kozyavkin S.A."/>
            <person name="Tatusov R.L."/>
            <person name="Slesarev A.I."/>
            <person name="Golyshin P.N."/>
        </authorList>
    </citation>
    <scope>NUCLEOTIDE SEQUENCE [LARGE SCALE GENOMIC DNA]</scope>
    <source>
        <strain evidence="2">Berkeley</strain>
        <strain evidence="4">Y</strain>
    </source>
</reference>
<evidence type="ECO:0000313" key="5">
    <source>
        <dbReference type="Proteomes" id="UP000546917"/>
    </source>
</evidence>
<dbReference type="PANTHER" id="PTHR42899:SF1">
    <property type="entry name" value="SPERMATOGENESIS-ASSOCIATED PROTEIN 20"/>
    <property type="match status" value="1"/>
</dbReference>
<dbReference type="AlphaFoldDB" id="A0A1V0N2M4"/>
<name>A0A1V0N2M4_9ARCH</name>
<accession>A0A1V0N2M4</accession>
<dbReference type="Proteomes" id="UP000546917">
    <property type="component" value="Unassembled WGS sequence"/>
</dbReference>
<dbReference type="InterPro" id="IPR024705">
    <property type="entry name" value="Ssp411"/>
</dbReference>
<dbReference type="SUPFAM" id="SSF52833">
    <property type="entry name" value="Thioredoxin-like"/>
    <property type="match status" value="1"/>
</dbReference>
<dbReference type="EMBL" id="CP015363">
    <property type="protein sequence ID" value="ARD84344.1"/>
    <property type="molecule type" value="Genomic_DNA"/>
</dbReference>
<organism evidence="2 4">
    <name type="scientific">Ferroplasma acidiphilum</name>
    <dbReference type="NCBI Taxonomy" id="74969"/>
    <lineage>
        <taxon>Archaea</taxon>
        <taxon>Methanobacteriati</taxon>
        <taxon>Thermoplasmatota</taxon>
        <taxon>Thermoplasmata</taxon>
        <taxon>Thermoplasmatales</taxon>
        <taxon>Ferroplasmaceae</taxon>
        <taxon>Ferroplasma</taxon>
    </lineage>
</organism>
<dbReference type="GO" id="GO:0016301">
    <property type="term" value="F:kinase activity"/>
    <property type="evidence" value="ECO:0007669"/>
    <property type="project" value="UniProtKB-KW"/>
</dbReference>
<dbReference type="InterPro" id="IPR036249">
    <property type="entry name" value="Thioredoxin-like_sf"/>
</dbReference>
<dbReference type="CDD" id="cd02955">
    <property type="entry name" value="SSP411"/>
    <property type="match status" value="1"/>
</dbReference>
<dbReference type="InterPro" id="IPR008928">
    <property type="entry name" value="6-hairpin_glycosidase_sf"/>
</dbReference>
<keyword evidence="4" id="KW-1185">Reference proteome</keyword>
<dbReference type="Gene3D" id="1.50.10.10">
    <property type="match status" value="1"/>
</dbReference>
<sequence>MNKLANENSPYLLEHSNNPVDWNPWSDEAFNLAKKEDKPVFLSIGYSSCHWCHVMEQESFTDPEVAKRMNSTFVCIKVDREEMPDVDSLYMTFSQVMTGTGGWPLNVILTPDRKPIFAFTYIPRVSRNNMIGIMELAENIDYLWKNKRGEMEKNGDEAISRLRNMERKEENNSPVDYKKAIEATYESLKRNYDSEYGGFGNAPKFPSFHNIIFLLNYYKAHGKEEALEMVKHSLRMMYIGGMYDHVGGGFHRYSTDPFFRIPHFEKMTYDQAMAIIAYSYAYDVTGDTFYKNVVYEIYKFLKQEMFSRGFYTAMDADSEGQEGKYYTWTYEELVENAGKKFVYDFNILPEGNFYDANSRQTGRNILYMGRDIQGDPTTLYKNELEALKKSREKRIKPLTDDKILTDINGLVIKALSIASMIFNDKDMLNTAEGSADFIMNDMYTDKKLMHSYRNGKSSINGMLDDYSFMVSGLLSLYEASLNDIYLDYARDLQKTIMDTFYDKTSGGFYNGMGNLLVRLKESYDNAIPSGFSFEIGNMIVFNYIDDKYRVELEKSINAVSKDIEMQPMFFTYTISNFFNMVDFYKVSTSSPEVMEYLQQHYPYNYFFLKDGSNEISVCDTNKCYIVKNMDELKKLIKC</sequence>
<keyword evidence="2" id="KW-0418">Kinase</keyword>
<dbReference type="Gene3D" id="3.40.30.10">
    <property type="entry name" value="Glutaredoxin"/>
    <property type="match status" value="1"/>
</dbReference>
<dbReference type="PANTHER" id="PTHR42899">
    <property type="entry name" value="SPERMATOGENESIS-ASSOCIATED PROTEIN 20"/>
    <property type="match status" value="1"/>
</dbReference>
<dbReference type="EMBL" id="JABGBP010000170">
    <property type="protein sequence ID" value="NOL60190.1"/>
    <property type="molecule type" value="Genomic_DNA"/>
</dbReference>
<evidence type="ECO:0000313" key="4">
    <source>
        <dbReference type="Proteomes" id="UP000192050"/>
    </source>
</evidence>
<dbReference type="PIRSF" id="PIRSF006402">
    <property type="entry name" value="UCP006402_thioredoxin"/>
    <property type="match status" value="1"/>
</dbReference>
<evidence type="ECO:0000313" key="2">
    <source>
        <dbReference type="EMBL" id="ARD84344.1"/>
    </source>
</evidence>
<dbReference type="GeneID" id="16025628"/>
<dbReference type="STRING" id="74969.FAD_0426"/>
<dbReference type="SUPFAM" id="SSF48208">
    <property type="entry name" value="Six-hairpin glycosidases"/>
    <property type="match status" value="1"/>
</dbReference>
<dbReference type="InterPro" id="IPR004879">
    <property type="entry name" value="Ssp411-like_TRX"/>
</dbReference>
<dbReference type="GO" id="GO:0005975">
    <property type="term" value="P:carbohydrate metabolic process"/>
    <property type="evidence" value="ECO:0007669"/>
    <property type="project" value="InterPro"/>
</dbReference>
<evidence type="ECO:0000313" key="3">
    <source>
        <dbReference type="EMBL" id="NOL60190.1"/>
    </source>
</evidence>